<dbReference type="Proteomes" id="UP001150238">
    <property type="component" value="Unassembled WGS sequence"/>
</dbReference>
<comment type="caution">
    <text evidence="1">The sequence shown here is derived from an EMBL/GenBank/DDBJ whole genome shotgun (WGS) entry which is preliminary data.</text>
</comment>
<name>A0A9W9ACM5_9AGAR</name>
<gene>
    <name evidence="1" type="ORF">C8J55DRAFT_560825</name>
</gene>
<evidence type="ECO:0000313" key="2">
    <source>
        <dbReference type="Proteomes" id="UP001150238"/>
    </source>
</evidence>
<sequence length="61" mass="6531">MYARPFVVAQNGTRVGMIGGGNGDNEDRDDIEEVVVIRKVNSLICCLCYVIPQLGTGTDAS</sequence>
<proteinExistence type="predicted"/>
<accession>A0A9W9ACM5</accession>
<reference evidence="1" key="1">
    <citation type="submission" date="2022-08" db="EMBL/GenBank/DDBJ databases">
        <authorList>
            <consortium name="DOE Joint Genome Institute"/>
            <person name="Min B."/>
            <person name="Riley R."/>
            <person name="Sierra-Patev S."/>
            <person name="Naranjo-Ortiz M."/>
            <person name="Looney B."/>
            <person name="Konkel Z."/>
            <person name="Slot J.C."/>
            <person name="Sakamoto Y."/>
            <person name="Steenwyk J.L."/>
            <person name="Rokas A."/>
            <person name="Carro J."/>
            <person name="Camarero S."/>
            <person name="Ferreira P."/>
            <person name="Molpeceres G."/>
            <person name="Ruiz-Duenas F.J."/>
            <person name="Serrano A."/>
            <person name="Henrissat B."/>
            <person name="Drula E."/>
            <person name="Hughes K.W."/>
            <person name="Mata J.L."/>
            <person name="Ishikawa N.K."/>
            <person name="Vargas-Isla R."/>
            <person name="Ushijima S."/>
            <person name="Smith C.A."/>
            <person name="Ahrendt S."/>
            <person name="Andreopoulos W."/>
            <person name="He G."/>
            <person name="Labutti K."/>
            <person name="Lipzen A."/>
            <person name="Ng V."/>
            <person name="Sandor L."/>
            <person name="Barry K."/>
            <person name="Martinez A.T."/>
            <person name="Xiao Y."/>
            <person name="Gibbons J.G."/>
            <person name="Terashima K."/>
            <person name="Hibbett D.S."/>
            <person name="Grigoriev I.V."/>
        </authorList>
    </citation>
    <scope>NUCLEOTIDE SEQUENCE</scope>
    <source>
        <strain evidence="1">Sp2 HRB7682 ss15</strain>
    </source>
</reference>
<protein>
    <submittedName>
        <fullName evidence="1">Uncharacterized protein</fullName>
    </submittedName>
</protein>
<evidence type="ECO:0000313" key="1">
    <source>
        <dbReference type="EMBL" id="KAJ4479671.1"/>
    </source>
</evidence>
<dbReference type="EMBL" id="JANVFS010000016">
    <property type="protein sequence ID" value="KAJ4479671.1"/>
    <property type="molecule type" value="Genomic_DNA"/>
</dbReference>
<organism evidence="1 2">
    <name type="scientific">Lentinula lateritia</name>
    <dbReference type="NCBI Taxonomy" id="40482"/>
    <lineage>
        <taxon>Eukaryota</taxon>
        <taxon>Fungi</taxon>
        <taxon>Dikarya</taxon>
        <taxon>Basidiomycota</taxon>
        <taxon>Agaricomycotina</taxon>
        <taxon>Agaricomycetes</taxon>
        <taxon>Agaricomycetidae</taxon>
        <taxon>Agaricales</taxon>
        <taxon>Marasmiineae</taxon>
        <taxon>Omphalotaceae</taxon>
        <taxon>Lentinula</taxon>
    </lineage>
</organism>
<reference evidence="1" key="2">
    <citation type="journal article" date="2023" name="Proc. Natl. Acad. Sci. U.S.A.">
        <title>A global phylogenomic analysis of the shiitake genus Lentinula.</title>
        <authorList>
            <person name="Sierra-Patev S."/>
            <person name="Min B."/>
            <person name="Naranjo-Ortiz M."/>
            <person name="Looney B."/>
            <person name="Konkel Z."/>
            <person name="Slot J.C."/>
            <person name="Sakamoto Y."/>
            <person name="Steenwyk J.L."/>
            <person name="Rokas A."/>
            <person name="Carro J."/>
            <person name="Camarero S."/>
            <person name="Ferreira P."/>
            <person name="Molpeceres G."/>
            <person name="Ruiz-Duenas F.J."/>
            <person name="Serrano A."/>
            <person name="Henrissat B."/>
            <person name="Drula E."/>
            <person name="Hughes K.W."/>
            <person name="Mata J.L."/>
            <person name="Ishikawa N.K."/>
            <person name="Vargas-Isla R."/>
            <person name="Ushijima S."/>
            <person name="Smith C.A."/>
            <person name="Donoghue J."/>
            <person name="Ahrendt S."/>
            <person name="Andreopoulos W."/>
            <person name="He G."/>
            <person name="LaButti K."/>
            <person name="Lipzen A."/>
            <person name="Ng V."/>
            <person name="Riley R."/>
            <person name="Sandor L."/>
            <person name="Barry K."/>
            <person name="Martinez A.T."/>
            <person name="Xiao Y."/>
            <person name="Gibbons J.G."/>
            <person name="Terashima K."/>
            <person name="Grigoriev I.V."/>
            <person name="Hibbett D."/>
        </authorList>
    </citation>
    <scope>NUCLEOTIDE SEQUENCE</scope>
    <source>
        <strain evidence="1">Sp2 HRB7682 ss15</strain>
    </source>
</reference>
<dbReference type="AlphaFoldDB" id="A0A9W9ACM5"/>